<sequence length="322" mass="34615">MSRRLSLAADNAGGPADSALVGETPVMQALFRRIEQLAVSDLPVMLVGEAGVGKTAFAQLLHRLSDRTATALTLDAANGPEAIQRAIDSASGGTLVIENPAELDPSAQARLVALLDRAADDTPRLIATGGFDPRRDVARGRLRADLFHRLSGAIVTVPPLSARREDVPLLARHLTARHSGRTMGEDLLTTLAQRDFPGNVRELDLLIRRLAATGQGPVLASELDAPDALSPDPLPLEATGQLAASVAAHLQRYFDLHGDQLPPPGLYDRILREIETPLLRIALDATGGNQLRCAELLGLNRNTLRKKLAERNIQVTRSRRVM</sequence>
<dbReference type="InterPro" id="IPR027417">
    <property type="entry name" value="P-loop_NTPase"/>
</dbReference>
<dbReference type="PANTHER" id="PTHR32071">
    <property type="entry name" value="TRANSCRIPTIONAL REGULATORY PROTEIN"/>
    <property type="match status" value="1"/>
</dbReference>
<keyword evidence="5" id="KW-0547">Nucleotide-binding</keyword>
<protein>
    <recommendedName>
        <fullName evidence="12">Sigma-54 factor interaction domain-containing protein</fullName>
    </recommendedName>
</protein>
<evidence type="ECO:0000259" key="12">
    <source>
        <dbReference type="PROSITE" id="PS50045"/>
    </source>
</evidence>
<evidence type="ECO:0000256" key="8">
    <source>
        <dbReference type="ARBA" id="ARBA00023015"/>
    </source>
</evidence>
<keyword evidence="14" id="KW-1185">Reference proteome</keyword>
<dbReference type="EMBL" id="CP025583">
    <property type="protein sequence ID" value="AUM74289.1"/>
    <property type="molecule type" value="Genomic_DNA"/>
</dbReference>
<feature type="domain" description="Sigma-54 factor interaction" evidence="12">
    <location>
        <begin position="20"/>
        <end position="212"/>
    </location>
</feature>
<organism evidence="13 14">
    <name type="scientific">Paracoccus jeotgali</name>
    <dbReference type="NCBI Taxonomy" id="2065379"/>
    <lineage>
        <taxon>Bacteria</taxon>
        <taxon>Pseudomonadati</taxon>
        <taxon>Pseudomonadota</taxon>
        <taxon>Alphaproteobacteria</taxon>
        <taxon>Rhodobacterales</taxon>
        <taxon>Paracoccaceae</taxon>
        <taxon>Paracoccus</taxon>
    </lineage>
</organism>
<evidence type="ECO:0000256" key="1">
    <source>
        <dbReference type="ARBA" id="ARBA00004496"/>
    </source>
</evidence>
<dbReference type="GO" id="GO:0005524">
    <property type="term" value="F:ATP binding"/>
    <property type="evidence" value="ECO:0007669"/>
    <property type="project" value="UniProtKB-KW"/>
</dbReference>
<name>A0A2K9MF68_9RHOB</name>
<dbReference type="SUPFAM" id="SSF46689">
    <property type="entry name" value="Homeodomain-like"/>
    <property type="match status" value="1"/>
</dbReference>
<dbReference type="AlphaFoldDB" id="A0A2K9MF68"/>
<gene>
    <name evidence="13" type="ORF">CYR75_08405</name>
</gene>
<dbReference type="Pfam" id="PF02954">
    <property type="entry name" value="HTH_8"/>
    <property type="match status" value="1"/>
</dbReference>
<dbReference type="OrthoDB" id="9802388at2"/>
<dbReference type="RefSeq" id="WP_101499635.1">
    <property type="nucleotide sequence ID" value="NZ_CP025583.1"/>
</dbReference>
<keyword evidence="6" id="KW-0067">ATP-binding</keyword>
<dbReference type="PROSITE" id="PS50045">
    <property type="entry name" value="SIGMA54_INTERACT_4"/>
    <property type="match status" value="1"/>
</dbReference>
<evidence type="ECO:0000256" key="3">
    <source>
        <dbReference type="ARBA" id="ARBA00022491"/>
    </source>
</evidence>
<evidence type="ECO:0000313" key="13">
    <source>
        <dbReference type="EMBL" id="AUM74289.1"/>
    </source>
</evidence>
<evidence type="ECO:0000256" key="11">
    <source>
        <dbReference type="ARBA" id="ARBA00023163"/>
    </source>
</evidence>
<comment type="subcellular location">
    <subcellularLocation>
        <location evidence="1">Cytoplasm</location>
    </subcellularLocation>
</comment>
<dbReference type="PRINTS" id="PR01590">
    <property type="entry name" value="HTHFIS"/>
</dbReference>
<proteinExistence type="predicted"/>
<keyword evidence="2" id="KW-0963">Cytoplasm</keyword>
<evidence type="ECO:0000256" key="6">
    <source>
        <dbReference type="ARBA" id="ARBA00022840"/>
    </source>
</evidence>
<dbReference type="KEGG" id="paru:CYR75_08405"/>
<dbReference type="Gene3D" id="1.10.10.60">
    <property type="entry name" value="Homeodomain-like"/>
    <property type="match status" value="1"/>
</dbReference>
<dbReference type="Proteomes" id="UP000234882">
    <property type="component" value="Chromosome"/>
</dbReference>
<reference evidence="14" key="1">
    <citation type="submission" date="2017-12" db="EMBL/GenBank/DDBJ databases">
        <title>Genomic analysis of Paracoccus sp. CBA4604.</title>
        <authorList>
            <person name="Roh S.W."/>
            <person name="Kim J.Y."/>
            <person name="Kim J.S."/>
        </authorList>
    </citation>
    <scope>NUCLEOTIDE SEQUENCE [LARGE SCALE GENOMIC DNA]</scope>
    <source>
        <strain evidence="14">CBA4604</strain>
    </source>
</reference>
<dbReference type="GO" id="GO:0000160">
    <property type="term" value="P:phosphorelay signal transduction system"/>
    <property type="evidence" value="ECO:0007669"/>
    <property type="project" value="UniProtKB-KW"/>
</dbReference>
<evidence type="ECO:0000256" key="4">
    <source>
        <dbReference type="ARBA" id="ARBA00022553"/>
    </source>
</evidence>
<dbReference type="SUPFAM" id="SSF52540">
    <property type="entry name" value="P-loop containing nucleoside triphosphate hydrolases"/>
    <property type="match status" value="1"/>
</dbReference>
<evidence type="ECO:0000256" key="2">
    <source>
        <dbReference type="ARBA" id="ARBA00022490"/>
    </source>
</evidence>
<evidence type="ECO:0000256" key="9">
    <source>
        <dbReference type="ARBA" id="ARBA00023125"/>
    </source>
</evidence>
<keyword evidence="3" id="KW-0678">Repressor</keyword>
<dbReference type="InterPro" id="IPR058031">
    <property type="entry name" value="AAA_lid_NorR"/>
</dbReference>
<dbReference type="GO" id="GO:0006355">
    <property type="term" value="P:regulation of DNA-templated transcription"/>
    <property type="evidence" value="ECO:0007669"/>
    <property type="project" value="InterPro"/>
</dbReference>
<keyword evidence="8" id="KW-0805">Transcription regulation</keyword>
<dbReference type="InterPro" id="IPR003593">
    <property type="entry name" value="AAA+_ATPase"/>
</dbReference>
<evidence type="ECO:0000256" key="7">
    <source>
        <dbReference type="ARBA" id="ARBA00023012"/>
    </source>
</evidence>
<keyword evidence="10" id="KW-0010">Activator</keyword>
<dbReference type="InterPro" id="IPR002197">
    <property type="entry name" value="HTH_Fis"/>
</dbReference>
<dbReference type="PANTHER" id="PTHR32071:SF95">
    <property type="entry name" value="DNA-BINDING TRANSCRIPTIONAL REGULATOR NTRC"/>
    <property type="match status" value="1"/>
</dbReference>
<keyword evidence="4" id="KW-0597">Phosphoprotein</keyword>
<keyword evidence="9" id="KW-0238">DNA-binding</keyword>
<dbReference type="InterPro" id="IPR009057">
    <property type="entry name" value="Homeodomain-like_sf"/>
</dbReference>
<evidence type="ECO:0000313" key="14">
    <source>
        <dbReference type="Proteomes" id="UP000234882"/>
    </source>
</evidence>
<evidence type="ECO:0000256" key="5">
    <source>
        <dbReference type="ARBA" id="ARBA00022741"/>
    </source>
</evidence>
<accession>A0A2K9MF68</accession>
<dbReference type="Pfam" id="PF14532">
    <property type="entry name" value="Sigma54_activ_2"/>
    <property type="match status" value="1"/>
</dbReference>
<dbReference type="SMART" id="SM00382">
    <property type="entry name" value="AAA"/>
    <property type="match status" value="1"/>
</dbReference>
<dbReference type="Gene3D" id="3.40.50.300">
    <property type="entry name" value="P-loop containing nucleotide triphosphate hydrolases"/>
    <property type="match status" value="1"/>
</dbReference>
<dbReference type="GO" id="GO:0043565">
    <property type="term" value="F:sequence-specific DNA binding"/>
    <property type="evidence" value="ECO:0007669"/>
    <property type="project" value="InterPro"/>
</dbReference>
<keyword evidence="7" id="KW-0902">Two-component regulatory system</keyword>
<keyword evidence="11" id="KW-0804">Transcription</keyword>
<dbReference type="InterPro" id="IPR002078">
    <property type="entry name" value="Sigma_54_int"/>
</dbReference>
<dbReference type="Gene3D" id="1.10.8.60">
    <property type="match status" value="1"/>
</dbReference>
<dbReference type="Pfam" id="PF25601">
    <property type="entry name" value="AAA_lid_14"/>
    <property type="match status" value="1"/>
</dbReference>
<evidence type="ECO:0000256" key="10">
    <source>
        <dbReference type="ARBA" id="ARBA00023159"/>
    </source>
</evidence>